<sequence length="78" mass="9306">MLPEFQEKLEREFRHGQRDATEGKEKYTSFSYPSHLEPRPGVVSKFKESYDDGFYYGKILRVDKHKHLKTNALLIMQK</sequence>
<evidence type="ECO:0000313" key="3">
    <source>
        <dbReference type="Proteomes" id="UP000229794"/>
    </source>
</evidence>
<reference evidence="2 3" key="1">
    <citation type="submission" date="2017-09" db="EMBL/GenBank/DDBJ databases">
        <title>Depth-based differentiation of microbial function through sediment-hosted aquifers and enrichment of novel symbionts in the deep terrestrial subsurface.</title>
        <authorList>
            <person name="Probst A.J."/>
            <person name="Ladd B."/>
            <person name="Jarett J.K."/>
            <person name="Geller-Mcgrath D.E."/>
            <person name="Sieber C.M."/>
            <person name="Emerson J.B."/>
            <person name="Anantharaman K."/>
            <person name="Thomas B.C."/>
            <person name="Malmstrom R."/>
            <person name="Stieglmeier M."/>
            <person name="Klingl A."/>
            <person name="Woyke T."/>
            <person name="Ryan C.M."/>
            <person name="Banfield J.F."/>
        </authorList>
    </citation>
    <scope>NUCLEOTIDE SEQUENCE [LARGE SCALE GENOMIC DNA]</scope>
    <source>
        <strain evidence="2">CG22_combo_CG10-13_8_21_14_all_42_17</strain>
    </source>
</reference>
<gene>
    <name evidence="2" type="ORF">COX06_00225</name>
</gene>
<evidence type="ECO:0000256" key="1">
    <source>
        <dbReference type="SAM" id="MobiDB-lite"/>
    </source>
</evidence>
<dbReference type="Proteomes" id="UP000229794">
    <property type="component" value="Unassembled WGS sequence"/>
</dbReference>
<protein>
    <submittedName>
        <fullName evidence="2">Uncharacterized protein</fullName>
    </submittedName>
</protein>
<feature type="region of interest" description="Disordered" evidence="1">
    <location>
        <begin position="11"/>
        <end position="31"/>
    </location>
</feature>
<organism evidence="2 3">
    <name type="scientific">Candidatus Zambryskibacteria bacterium CG22_combo_CG10-13_8_21_14_all_42_17</name>
    <dbReference type="NCBI Taxonomy" id="1975118"/>
    <lineage>
        <taxon>Bacteria</taxon>
        <taxon>Candidatus Zambryskiibacteriota</taxon>
    </lineage>
</organism>
<dbReference type="EMBL" id="PCST01000004">
    <property type="protein sequence ID" value="PIP55995.1"/>
    <property type="molecule type" value="Genomic_DNA"/>
</dbReference>
<dbReference type="AlphaFoldDB" id="A0A2H0BEA8"/>
<evidence type="ECO:0000313" key="2">
    <source>
        <dbReference type="EMBL" id="PIP55995.1"/>
    </source>
</evidence>
<name>A0A2H0BEA8_9BACT</name>
<comment type="caution">
    <text evidence="2">The sequence shown here is derived from an EMBL/GenBank/DDBJ whole genome shotgun (WGS) entry which is preliminary data.</text>
</comment>
<feature type="compositionally biased region" description="Basic and acidic residues" evidence="1">
    <location>
        <begin position="11"/>
        <end position="27"/>
    </location>
</feature>
<accession>A0A2H0BEA8</accession>
<proteinExistence type="predicted"/>